<accession>A0A6A5SX47</accession>
<evidence type="ECO:0000313" key="3">
    <source>
        <dbReference type="Proteomes" id="UP000800038"/>
    </source>
</evidence>
<gene>
    <name evidence="2" type="ORF">EJ02DRAFT_452169</name>
</gene>
<proteinExistence type="predicted"/>
<keyword evidence="3" id="KW-1185">Reference proteome</keyword>
<reference evidence="2" key="1">
    <citation type="journal article" date="2020" name="Stud. Mycol.">
        <title>101 Dothideomycetes genomes: a test case for predicting lifestyles and emergence of pathogens.</title>
        <authorList>
            <person name="Haridas S."/>
            <person name="Albert R."/>
            <person name="Binder M."/>
            <person name="Bloem J."/>
            <person name="Labutti K."/>
            <person name="Salamov A."/>
            <person name="Andreopoulos B."/>
            <person name="Baker S."/>
            <person name="Barry K."/>
            <person name="Bills G."/>
            <person name="Bluhm B."/>
            <person name="Cannon C."/>
            <person name="Castanera R."/>
            <person name="Culley D."/>
            <person name="Daum C."/>
            <person name="Ezra D."/>
            <person name="Gonzalez J."/>
            <person name="Henrissat B."/>
            <person name="Kuo A."/>
            <person name="Liang C."/>
            <person name="Lipzen A."/>
            <person name="Lutzoni F."/>
            <person name="Magnuson J."/>
            <person name="Mondo S."/>
            <person name="Nolan M."/>
            <person name="Ohm R."/>
            <person name="Pangilinan J."/>
            <person name="Park H.-J."/>
            <person name="Ramirez L."/>
            <person name="Alfaro M."/>
            <person name="Sun H."/>
            <person name="Tritt A."/>
            <person name="Yoshinaga Y."/>
            <person name="Zwiers L.-H."/>
            <person name="Turgeon B."/>
            <person name="Goodwin S."/>
            <person name="Spatafora J."/>
            <person name="Crous P."/>
            <person name="Grigoriev I."/>
        </authorList>
    </citation>
    <scope>NUCLEOTIDE SEQUENCE</scope>
    <source>
        <strain evidence="2">CBS 161.51</strain>
    </source>
</reference>
<sequence>MSIDTIPNSPDTVQAKTIRSAMSLSNVLVTTPTKAAPLKEEVNSPADSDMSDDIETDGADDLDDDADDVPDAQREFICVNDEHGRCKTGQYTMDVSRKVISDHFGRNKACTRDITTWPLVCRKHYQRATYNKAKWQRRKIELILRQFTSIEQQFPGTTYDIVFKKAEEARLNTYSRQVASGTPPNEAETAVAPRAGKHYEAPIDVLRELDQCLGRGKSNDEVKKVVDVILQMLEEEDVTQVPSIEFLPRVPGKVVSPKKSPAKARAPKSPKNPTALKTRSRVSAEGSIKKPTQKT</sequence>
<feature type="region of interest" description="Disordered" evidence="1">
    <location>
        <begin position="250"/>
        <end position="295"/>
    </location>
</feature>
<evidence type="ECO:0000313" key="2">
    <source>
        <dbReference type="EMBL" id="KAF1944833.1"/>
    </source>
</evidence>
<organism evidence="2 3">
    <name type="scientific">Clathrospora elynae</name>
    <dbReference type="NCBI Taxonomy" id="706981"/>
    <lineage>
        <taxon>Eukaryota</taxon>
        <taxon>Fungi</taxon>
        <taxon>Dikarya</taxon>
        <taxon>Ascomycota</taxon>
        <taxon>Pezizomycotina</taxon>
        <taxon>Dothideomycetes</taxon>
        <taxon>Pleosporomycetidae</taxon>
        <taxon>Pleosporales</taxon>
        <taxon>Diademaceae</taxon>
        <taxon>Clathrospora</taxon>
    </lineage>
</organism>
<dbReference type="OrthoDB" id="4161595at2759"/>
<name>A0A6A5SX47_9PLEO</name>
<protein>
    <submittedName>
        <fullName evidence="2">Uncharacterized protein</fullName>
    </submittedName>
</protein>
<dbReference type="Proteomes" id="UP000800038">
    <property type="component" value="Unassembled WGS sequence"/>
</dbReference>
<feature type="region of interest" description="Disordered" evidence="1">
    <location>
        <begin position="30"/>
        <end position="67"/>
    </location>
</feature>
<feature type="compositionally biased region" description="Acidic residues" evidence="1">
    <location>
        <begin position="49"/>
        <end position="67"/>
    </location>
</feature>
<dbReference type="AlphaFoldDB" id="A0A6A5SX47"/>
<dbReference type="EMBL" id="ML976014">
    <property type="protein sequence ID" value="KAF1944833.1"/>
    <property type="molecule type" value="Genomic_DNA"/>
</dbReference>
<evidence type="ECO:0000256" key="1">
    <source>
        <dbReference type="SAM" id="MobiDB-lite"/>
    </source>
</evidence>